<name>A0A8B9DHI4_ANSCY</name>
<dbReference type="SUPFAM" id="SSF57184">
    <property type="entry name" value="Growth factor receptor domain"/>
    <property type="match status" value="1"/>
</dbReference>
<dbReference type="SMART" id="SM00181">
    <property type="entry name" value="EGF"/>
    <property type="match status" value="3"/>
</dbReference>
<dbReference type="AlphaFoldDB" id="A0A8B9DHI4"/>
<dbReference type="GO" id="GO:0005509">
    <property type="term" value="F:calcium ion binding"/>
    <property type="evidence" value="ECO:0007669"/>
    <property type="project" value="InterPro"/>
</dbReference>
<keyword evidence="1 6" id="KW-0245">EGF-like domain</keyword>
<reference evidence="8" key="1">
    <citation type="submission" date="2025-08" db="UniProtKB">
        <authorList>
            <consortium name="Ensembl"/>
        </authorList>
    </citation>
    <scope>IDENTIFICATION</scope>
</reference>
<dbReference type="PANTHER" id="PTHR24049">
    <property type="entry name" value="CRUMBS FAMILY MEMBER"/>
    <property type="match status" value="1"/>
</dbReference>
<dbReference type="GO" id="GO:0005886">
    <property type="term" value="C:plasma membrane"/>
    <property type="evidence" value="ECO:0007669"/>
    <property type="project" value="UniProtKB-ARBA"/>
</dbReference>
<dbReference type="Ensembl" id="ENSACDT00005006424.1">
    <property type="protein sequence ID" value="ENSACDP00005005356.1"/>
    <property type="gene ID" value="ENSACDG00005003928.1"/>
</dbReference>
<evidence type="ECO:0000259" key="7">
    <source>
        <dbReference type="PROSITE" id="PS50026"/>
    </source>
</evidence>
<dbReference type="Proteomes" id="UP000694521">
    <property type="component" value="Unplaced"/>
</dbReference>
<dbReference type="Gene3D" id="2.10.25.10">
    <property type="entry name" value="Laminin"/>
    <property type="match status" value="3"/>
</dbReference>
<dbReference type="GO" id="GO:0007157">
    <property type="term" value="P:heterophilic cell-cell adhesion via plasma membrane cell adhesion molecules"/>
    <property type="evidence" value="ECO:0007669"/>
    <property type="project" value="TreeGrafter"/>
</dbReference>
<organism evidence="8 9">
    <name type="scientific">Anser cygnoides</name>
    <name type="common">Swan goose</name>
    <dbReference type="NCBI Taxonomy" id="8845"/>
    <lineage>
        <taxon>Eukaryota</taxon>
        <taxon>Metazoa</taxon>
        <taxon>Chordata</taxon>
        <taxon>Craniata</taxon>
        <taxon>Vertebrata</taxon>
        <taxon>Euteleostomi</taxon>
        <taxon>Archelosauria</taxon>
        <taxon>Archosauria</taxon>
        <taxon>Dinosauria</taxon>
        <taxon>Saurischia</taxon>
        <taxon>Theropoda</taxon>
        <taxon>Coelurosauria</taxon>
        <taxon>Aves</taxon>
        <taxon>Neognathae</taxon>
        <taxon>Galloanserae</taxon>
        <taxon>Anseriformes</taxon>
        <taxon>Anatidae</taxon>
        <taxon>Anserinae</taxon>
        <taxon>Anser</taxon>
    </lineage>
</organism>
<keyword evidence="5" id="KW-0325">Glycoprotein</keyword>
<evidence type="ECO:0000313" key="9">
    <source>
        <dbReference type="Proteomes" id="UP000694521"/>
    </source>
</evidence>
<feature type="domain" description="EGF-like" evidence="7">
    <location>
        <begin position="16"/>
        <end position="52"/>
    </location>
</feature>
<accession>A0A8B9DHI4</accession>
<keyword evidence="3" id="KW-0677">Repeat</keyword>
<keyword evidence="2" id="KW-0732">Signal</keyword>
<evidence type="ECO:0000256" key="5">
    <source>
        <dbReference type="ARBA" id="ARBA00023180"/>
    </source>
</evidence>
<dbReference type="InterPro" id="IPR000742">
    <property type="entry name" value="EGF"/>
</dbReference>
<evidence type="ECO:0000256" key="4">
    <source>
        <dbReference type="ARBA" id="ARBA00023157"/>
    </source>
</evidence>
<dbReference type="PROSITE" id="PS01186">
    <property type="entry name" value="EGF_2"/>
    <property type="match status" value="1"/>
</dbReference>
<dbReference type="InterPro" id="IPR018097">
    <property type="entry name" value="EGF_Ca-bd_CS"/>
</dbReference>
<dbReference type="PROSITE" id="PS50026">
    <property type="entry name" value="EGF_3"/>
    <property type="match status" value="3"/>
</dbReference>
<dbReference type="GO" id="GO:0032991">
    <property type="term" value="C:protein-containing complex"/>
    <property type="evidence" value="ECO:0007669"/>
    <property type="project" value="TreeGrafter"/>
</dbReference>
<dbReference type="InterPro" id="IPR001881">
    <property type="entry name" value="EGF-like_Ca-bd_dom"/>
</dbReference>
<reference evidence="8" key="2">
    <citation type="submission" date="2025-09" db="UniProtKB">
        <authorList>
            <consortium name="Ensembl"/>
        </authorList>
    </citation>
    <scope>IDENTIFICATION</scope>
</reference>
<evidence type="ECO:0000256" key="6">
    <source>
        <dbReference type="PROSITE-ProRule" id="PRU00076"/>
    </source>
</evidence>
<keyword evidence="9" id="KW-1185">Reference proteome</keyword>
<protein>
    <recommendedName>
        <fullName evidence="7">EGF-like domain-containing protein</fullName>
    </recommendedName>
</protein>
<dbReference type="CDD" id="cd00054">
    <property type="entry name" value="EGF_CA"/>
    <property type="match status" value="2"/>
</dbReference>
<dbReference type="Pfam" id="PF00008">
    <property type="entry name" value="EGF"/>
    <property type="match status" value="1"/>
</dbReference>
<dbReference type="InterPro" id="IPR000152">
    <property type="entry name" value="EGF-type_Asp/Asn_hydroxyl_site"/>
</dbReference>
<dbReference type="PROSITE" id="PS01187">
    <property type="entry name" value="EGF_CA"/>
    <property type="match status" value="1"/>
</dbReference>
<feature type="domain" description="EGF-like" evidence="7">
    <location>
        <begin position="54"/>
        <end position="92"/>
    </location>
</feature>
<dbReference type="PROSITE" id="PS00010">
    <property type="entry name" value="ASX_HYDROXYL"/>
    <property type="match status" value="2"/>
</dbReference>
<dbReference type="PROSITE" id="PS00022">
    <property type="entry name" value="EGF_1"/>
    <property type="match status" value="1"/>
</dbReference>
<evidence type="ECO:0000256" key="1">
    <source>
        <dbReference type="ARBA" id="ARBA00022536"/>
    </source>
</evidence>
<dbReference type="GO" id="GO:0045197">
    <property type="term" value="P:establishment or maintenance of epithelial cell apical/basal polarity"/>
    <property type="evidence" value="ECO:0007669"/>
    <property type="project" value="TreeGrafter"/>
</dbReference>
<dbReference type="SMART" id="SM00179">
    <property type="entry name" value="EGF_CA"/>
    <property type="match status" value="3"/>
</dbReference>
<dbReference type="InterPro" id="IPR009030">
    <property type="entry name" value="Growth_fac_rcpt_cys_sf"/>
</dbReference>
<comment type="caution">
    <text evidence="6">Lacks conserved residue(s) required for the propagation of feature annotation.</text>
</comment>
<evidence type="ECO:0000256" key="2">
    <source>
        <dbReference type="ARBA" id="ARBA00022729"/>
    </source>
</evidence>
<feature type="domain" description="EGF-like" evidence="7">
    <location>
        <begin position="94"/>
        <end position="130"/>
    </location>
</feature>
<dbReference type="Pfam" id="PF12661">
    <property type="entry name" value="hEGF"/>
    <property type="match status" value="2"/>
</dbReference>
<dbReference type="FunFam" id="2.10.25.10:FF:000122">
    <property type="entry name" value="Protein crumbs homolog 2"/>
    <property type="match status" value="1"/>
</dbReference>
<sequence>MLLTLLDIIDLYTPTSDYDCIGNQCSEYGFCQDHLHNYSCNCMPGYEGPFCEVEINECSSSPCKNGATCVNLIDHFSYCLVSFAGFSGQYCEIEMNECDSSPCLNGAVCQNDVNRYDCFCPEGKFTASIIS</sequence>
<keyword evidence="4 6" id="KW-1015">Disulfide bond</keyword>
<evidence type="ECO:0000313" key="8">
    <source>
        <dbReference type="Ensembl" id="ENSACDP00005005356.1"/>
    </source>
</evidence>
<proteinExistence type="predicted"/>
<feature type="disulfide bond" evidence="6">
    <location>
        <begin position="42"/>
        <end position="51"/>
    </location>
</feature>
<evidence type="ECO:0000256" key="3">
    <source>
        <dbReference type="ARBA" id="ARBA00022737"/>
    </source>
</evidence>
<dbReference type="InterPro" id="IPR051022">
    <property type="entry name" value="Notch_Cell-Fate_Det"/>
</dbReference>
<dbReference type="PANTHER" id="PTHR24049:SF22">
    <property type="entry name" value="DROSOPHILA CRUMBS HOMOLOG"/>
    <property type="match status" value="1"/>
</dbReference>
<dbReference type="InterPro" id="IPR013032">
    <property type="entry name" value="EGF-like_CS"/>
</dbReference>
<dbReference type="FunFam" id="2.10.25.10:FF:000472">
    <property type="entry name" value="Uncharacterized protein, isoform A"/>
    <property type="match status" value="1"/>
</dbReference>